<dbReference type="GO" id="GO:0005743">
    <property type="term" value="C:mitochondrial inner membrane"/>
    <property type="evidence" value="ECO:0007669"/>
    <property type="project" value="InterPro"/>
</dbReference>
<comment type="similarity">
    <text evidence="1">Belongs to the eukaryotic ATPase epsilon family.</text>
</comment>
<dbReference type="GO" id="GO:0046933">
    <property type="term" value="F:proton-transporting ATP synthase activity, rotational mechanism"/>
    <property type="evidence" value="ECO:0007669"/>
    <property type="project" value="InterPro"/>
</dbReference>
<dbReference type="Pfam" id="PF04627">
    <property type="entry name" value="ATP-synt_Eps"/>
    <property type="match status" value="1"/>
</dbReference>
<dbReference type="SUPFAM" id="SSF48690">
    <property type="entry name" value="Epsilon subunit of mitochondrial F1F0-ATP synthase"/>
    <property type="match status" value="1"/>
</dbReference>
<evidence type="ECO:0000313" key="3">
    <source>
        <dbReference type="Proteomes" id="UP000187455"/>
    </source>
</evidence>
<dbReference type="Gene3D" id="1.10.1620.20">
    <property type="entry name" value="ATP synthase, F1 complex, epsilon subunit superfamily, mitochondrial"/>
    <property type="match status" value="1"/>
</dbReference>
<dbReference type="STRING" id="133383.A0A1R0GWZ2"/>
<proteinExistence type="inferred from homology"/>
<accession>A0A1R0GWZ2</accession>
<name>A0A1R0GWZ2_9FUNG</name>
<reference evidence="2 3" key="1">
    <citation type="journal article" date="2016" name="Mol. Biol. Evol.">
        <title>Genome-Wide Survey of Gut Fungi (Harpellales) Reveals the First Horizontally Transferred Ubiquitin Gene from a Mosquito Host.</title>
        <authorList>
            <person name="Wang Y."/>
            <person name="White M.M."/>
            <person name="Kvist S."/>
            <person name="Moncalvo J.M."/>
        </authorList>
    </citation>
    <scope>NUCLEOTIDE SEQUENCE [LARGE SCALE GENOMIC DNA]</scope>
    <source>
        <strain evidence="2 3">ALG-7-W6</strain>
    </source>
</reference>
<organism evidence="2 3">
    <name type="scientific">Smittium mucronatum</name>
    <dbReference type="NCBI Taxonomy" id="133383"/>
    <lineage>
        <taxon>Eukaryota</taxon>
        <taxon>Fungi</taxon>
        <taxon>Fungi incertae sedis</taxon>
        <taxon>Zoopagomycota</taxon>
        <taxon>Kickxellomycotina</taxon>
        <taxon>Harpellomycetes</taxon>
        <taxon>Harpellales</taxon>
        <taxon>Legeriomycetaceae</taxon>
        <taxon>Smittium</taxon>
    </lineage>
</organism>
<dbReference type="InterPro" id="IPR036742">
    <property type="entry name" value="ATP_synth_F1_esu_sf_mt"/>
</dbReference>
<dbReference type="AlphaFoldDB" id="A0A1R0GWZ2"/>
<dbReference type="CDD" id="cd12153">
    <property type="entry name" value="F1-ATPase_epsilon"/>
    <property type="match status" value="1"/>
</dbReference>
<dbReference type="GO" id="GO:0045259">
    <property type="term" value="C:proton-transporting ATP synthase complex"/>
    <property type="evidence" value="ECO:0007669"/>
    <property type="project" value="InterPro"/>
</dbReference>
<dbReference type="InterPro" id="IPR006721">
    <property type="entry name" value="ATP_synth_F1_esu_mt"/>
</dbReference>
<gene>
    <name evidence="2" type="ORF">AYI68_g4529</name>
</gene>
<evidence type="ECO:0000256" key="1">
    <source>
        <dbReference type="ARBA" id="ARBA00009502"/>
    </source>
</evidence>
<evidence type="ECO:0000313" key="2">
    <source>
        <dbReference type="EMBL" id="OLY81368.1"/>
    </source>
</evidence>
<sequence>MNPAWRSLGINYLQYVNISARALRRVLKEDNLLLASRRDQMEIKGSKWSPTKPSDFADLPMITTRVKEAASH</sequence>
<dbReference type="OrthoDB" id="269124at2759"/>
<dbReference type="EMBL" id="LSSL01002519">
    <property type="protein sequence ID" value="OLY81368.1"/>
    <property type="molecule type" value="Genomic_DNA"/>
</dbReference>
<comment type="caution">
    <text evidence="2">The sequence shown here is derived from an EMBL/GenBank/DDBJ whole genome shotgun (WGS) entry which is preliminary data.</text>
</comment>
<dbReference type="Proteomes" id="UP000187455">
    <property type="component" value="Unassembled WGS sequence"/>
</dbReference>
<protein>
    <submittedName>
        <fullName evidence="2">ATP synthase subunit epsilon, mitochondrial</fullName>
    </submittedName>
</protein>
<keyword evidence="3" id="KW-1185">Reference proteome</keyword>